<gene>
    <name evidence="2" type="ORF">SERLA73DRAFT_158168</name>
</gene>
<feature type="region of interest" description="Disordered" evidence="1">
    <location>
        <begin position="114"/>
        <end position="138"/>
    </location>
</feature>
<name>F8PKN0_SERL3</name>
<feature type="compositionally biased region" description="Polar residues" evidence="1">
    <location>
        <begin position="62"/>
        <end position="72"/>
    </location>
</feature>
<accession>F8PKN0</accession>
<reference evidence="3" key="1">
    <citation type="journal article" date="2011" name="Science">
        <title>The plant cell wall-decomposing machinery underlies the functional diversity of forest fungi.</title>
        <authorList>
            <person name="Eastwood D.C."/>
            <person name="Floudas D."/>
            <person name="Binder M."/>
            <person name="Majcherczyk A."/>
            <person name="Schneider P."/>
            <person name="Aerts A."/>
            <person name="Asiegbu F.O."/>
            <person name="Baker S.E."/>
            <person name="Barry K."/>
            <person name="Bendiksby M."/>
            <person name="Blumentritt M."/>
            <person name="Coutinho P.M."/>
            <person name="Cullen D."/>
            <person name="de Vries R.P."/>
            <person name="Gathman A."/>
            <person name="Goodell B."/>
            <person name="Henrissat B."/>
            <person name="Ihrmark K."/>
            <person name="Kauserud H."/>
            <person name="Kohler A."/>
            <person name="LaButti K."/>
            <person name="Lapidus A."/>
            <person name="Lavin J.L."/>
            <person name="Lee Y.-H."/>
            <person name="Lindquist E."/>
            <person name="Lilly W."/>
            <person name="Lucas S."/>
            <person name="Morin E."/>
            <person name="Murat C."/>
            <person name="Oguiza J.A."/>
            <person name="Park J."/>
            <person name="Pisabarro A.G."/>
            <person name="Riley R."/>
            <person name="Rosling A."/>
            <person name="Salamov A."/>
            <person name="Schmidt O."/>
            <person name="Schmutz J."/>
            <person name="Skrede I."/>
            <person name="Stenlid J."/>
            <person name="Wiebenga A."/>
            <person name="Xie X."/>
            <person name="Kuees U."/>
            <person name="Hibbett D.S."/>
            <person name="Hoffmeister D."/>
            <person name="Hoegberg N."/>
            <person name="Martin F."/>
            <person name="Grigoriev I.V."/>
            <person name="Watkinson S.C."/>
        </authorList>
    </citation>
    <scope>NUCLEOTIDE SEQUENCE [LARGE SCALE GENOMIC DNA]</scope>
    <source>
        <strain evidence="3">strain S7.3</strain>
    </source>
</reference>
<feature type="compositionally biased region" description="Acidic residues" evidence="1">
    <location>
        <begin position="415"/>
        <end position="425"/>
    </location>
</feature>
<dbReference type="STRING" id="936435.F8PKN0"/>
<sequence>MADHIARKSSKSNNPPKTLATKAARKTWSEEDSNVQDAVPYRDGHERPPAHAGLNRPEHIFQQASASGSSSRPVVAARKTAAVAELSSDSELSVEPQRGRLLGANHVSITRNHAVASGSAKSTSSLRPSLSLHPASRSSAQNIRRVSFALQDRSREEVVNPRHLAVKGALQGSGSSHPSDLNPRPALLAKAPRQPIVPHIPGRPSIAGQARHGPQMGAVRAAAVENIPVPLNRRGHREHPRPNAHAARNPLDHYLKPRASKSSPLTPLKLIEESNWQEKNAPRRFLRDLGRAAPRRSIASMSAPRRVPSKSGHGGRSGIGGTGRAYYLGQRAVIMTVGEDDVDDSDQDVGSRQIAPKAARKTQMGRKSSKMAGATSPPAGHSTSDSSEETDEDVDELSSDSSVAAEPPDSVAEAPESESDEDDEIYDSPSEELMTYLETLTLHAKQKRNEVEYDEKIDEYKARMKAWRCPLCELHGVFGTRSLLDAHLKWDHKTVAVIWKREGEELILSLNTSSLEGDSLVPAQHLVLPTVKAKEEGSPPASELSSNVAYSTSLPSAPSIAPPSITVSDITKESSLPASNPSLKPVYSTSPSSRGLSTTSSELSSNAAYTTTSPSASSRAPSTATSETVTATPGFDLDDSKPKSLYPPLSPVRPKGPPTS</sequence>
<feature type="non-terminal residue" evidence="2">
    <location>
        <position position="660"/>
    </location>
</feature>
<feature type="compositionally biased region" description="Acidic residues" evidence="1">
    <location>
        <begin position="386"/>
        <end position="398"/>
    </location>
</feature>
<proteinExistence type="predicted"/>
<dbReference type="InParanoid" id="F8PKN0"/>
<feature type="region of interest" description="Disordered" evidence="1">
    <location>
        <begin position="1"/>
        <end position="92"/>
    </location>
</feature>
<feature type="region of interest" description="Disordered" evidence="1">
    <location>
        <begin position="296"/>
        <end position="322"/>
    </location>
</feature>
<feature type="compositionally biased region" description="Pro residues" evidence="1">
    <location>
        <begin position="648"/>
        <end position="660"/>
    </location>
</feature>
<evidence type="ECO:0000313" key="3">
    <source>
        <dbReference type="Proteomes" id="UP000008063"/>
    </source>
</evidence>
<organism evidence="3">
    <name type="scientific">Serpula lacrymans var. lacrymans (strain S7.3)</name>
    <name type="common">Dry rot fungus</name>
    <dbReference type="NCBI Taxonomy" id="936435"/>
    <lineage>
        <taxon>Eukaryota</taxon>
        <taxon>Fungi</taxon>
        <taxon>Dikarya</taxon>
        <taxon>Basidiomycota</taxon>
        <taxon>Agaricomycotina</taxon>
        <taxon>Agaricomycetes</taxon>
        <taxon>Agaricomycetidae</taxon>
        <taxon>Boletales</taxon>
        <taxon>Coniophorineae</taxon>
        <taxon>Serpulaceae</taxon>
        <taxon>Serpula</taxon>
    </lineage>
</organism>
<protein>
    <submittedName>
        <fullName evidence="2">Uncharacterized protein</fullName>
    </submittedName>
</protein>
<dbReference type="Proteomes" id="UP000008063">
    <property type="component" value="Unassembled WGS sequence"/>
</dbReference>
<feature type="compositionally biased region" description="Polar residues" evidence="1">
    <location>
        <begin position="573"/>
        <end position="582"/>
    </location>
</feature>
<feature type="compositionally biased region" description="Basic residues" evidence="1">
    <location>
        <begin position="358"/>
        <end position="369"/>
    </location>
</feature>
<keyword evidence="3" id="KW-1185">Reference proteome</keyword>
<evidence type="ECO:0000313" key="2">
    <source>
        <dbReference type="EMBL" id="EGO03577.1"/>
    </source>
</evidence>
<dbReference type="HOGENOM" id="CLU_418962_0_0_1"/>
<evidence type="ECO:0000256" key="1">
    <source>
        <dbReference type="SAM" id="MobiDB-lite"/>
    </source>
</evidence>
<feature type="compositionally biased region" description="Low complexity" evidence="1">
    <location>
        <begin position="588"/>
        <end position="626"/>
    </location>
</feature>
<feature type="compositionally biased region" description="Low complexity" evidence="1">
    <location>
        <begin position="399"/>
        <end position="414"/>
    </location>
</feature>
<dbReference type="EMBL" id="GL945475">
    <property type="protein sequence ID" value="EGO03577.1"/>
    <property type="molecule type" value="Genomic_DNA"/>
</dbReference>
<dbReference type="AlphaFoldDB" id="F8PKN0"/>
<feature type="region of interest" description="Disordered" evidence="1">
    <location>
        <begin position="573"/>
        <end position="660"/>
    </location>
</feature>
<feature type="compositionally biased region" description="Polar residues" evidence="1">
    <location>
        <begin position="119"/>
        <end position="128"/>
    </location>
</feature>
<feature type="region of interest" description="Disordered" evidence="1">
    <location>
        <begin position="339"/>
        <end position="425"/>
    </location>
</feature>
<feature type="compositionally biased region" description="Basic and acidic residues" evidence="1">
    <location>
        <begin position="40"/>
        <end position="49"/>
    </location>
</feature>
<feature type="compositionally biased region" description="Gly residues" evidence="1">
    <location>
        <begin position="312"/>
        <end position="322"/>
    </location>
</feature>